<evidence type="ECO:0000256" key="1">
    <source>
        <dbReference type="ARBA" id="ARBA00060888"/>
    </source>
</evidence>
<feature type="compositionally biased region" description="Low complexity" evidence="2">
    <location>
        <begin position="12"/>
        <end position="35"/>
    </location>
</feature>
<dbReference type="Pfam" id="PF13607">
    <property type="entry name" value="Succ_CoA_lig"/>
    <property type="match status" value="1"/>
</dbReference>
<reference evidence="4" key="1">
    <citation type="submission" date="2021-01" db="EMBL/GenBank/DDBJ databases">
        <title>Whole genome shotgun sequence of Sphaerisporangium rufum NBRC 109079.</title>
        <authorList>
            <person name="Komaki H."/>
            <person name="Tamura T."/>
        </authorList>
    </citation>
    <scope>NUCLEOTIDE SEQUENCE</scope>
    <source>
        <strain evidence="4">NBRC 109079</strain>
    </source>
</reference>
<dbReference type="FunFam" id="3.30.1490.20:FF:000020">
    <property type="entry name" value="Protein lysine acetyltransferase"/>
    <property type="match status" value="1"/>
</dbReference>
<dbReference type="Gene3D" id="3.30.1490.20">
    <property type="entry name" value="ATP-grasp fold, A domain"/>
    <property type="match status" value="1"/>
</dbReference>
<dbReference type="InterPro" id="IPR016102">
    <property type="entry name" value="Succinyl-CoA_synth-like"/>
</dbReference>
<dbReference type="InterPro" id="IPR013815">
    <property type="entry name" value="ATP_grasp_subdomain_1"/>
</dbReference>
<gene>
    <name evidence="4" type="ORF">Sru01_35420</name>
</gene>
<dbReference type="SUPFAM" id="SSF52210">
    <property type="entry name" value="Succinyl-CoA synthetase domains"/>
    <property type="match status" value="2"/>
</dbReference>
<protein>
    <submittedName>
        <fullName evidence="4">Pimeloyl-CoA synthetase</fullName>
    </submittedName>
</protein>
<dbReference type="Pfam" id="PF13380">
    <property type="entry name" value="CoA_binding_2"/>
    <property type="match status" value="1"/>
</dbReference>
<keyword evidence="5" id="KW-1185">Reference proteome</keyword>
<feature type="compositionally biased region" description="Pro residues" evidence="2">
    <location>
        <begin position="1"/>
        <end position="11"/>
    </location>
</feature>
<evidence type="ECO:0000256" key="2">
    <source>
        <dbReference type="SAM" id="MobiDB-lite"/>
    </source>
</evidence>
<name>A0A919R7C0_9ACTN</name>
<proteinExistence type="inferred from homology"/>
<dbReference type="InterPro" id="IPR003781">
    <property type="entry name" value="CoA-bd"/>
</dbReference>
<dbReference type="AlphaFoldDB" id="A0A919R7C0"/>
<comment type="similarity">
    <text evidence="1">In the N-terminal section; belongs to the acetate CoA ligase alpha subunit family.</text>
</comment>
<dbReference type="InterPro" id="IPR036291">
    <property type="entry name" value="NAD(P)-bd_dom_sf"/>
</dbReference>
<organism evidence="4 5">
    <name type="scientific">Sphaerisporangium rufum</name>
    <dbReference type="NCBI Taxonomy" id="1381558"/>
    <lineage>
        <taxon>Bacteria</taxon>
        <taxon>Bacillati</taxon>
        <taxon>Actinomycetota</taxon>
        <taxon>Actinomycetes</taxon>
        <taxon>Streptosporangiales</taxon>
        <taxon>Streptosporangiaceae</taxon>
        <taxon>Sphaerisporangium</taxon>
    </lineage>
</organism>
<dbReference type="SMART" id="SM00881">
    <property type="entry name" value="CoA_binding"/>
    <property type="match status" value="1"/>
</dbReference>
<evidence type="ECO:0000313" key="4">
    <source>
        <dbReference type="EMBL" id="GII78560.1"/>
    </source>
</evidence>
<dbReference type="SUPFAM" id="SSF51735">
    <property type="entry name" value="NAD(P)-binding Rossmann-fold domains"/>
    <property type="match status" value="1"/>
</dbReference>
<dbReference type="Proteomes" id="UP000655287">
    <property type="component" value="Unassembled WGS sequence"/>
</dbReference>
<dbReference type="RefSeq" id="WP_203986707.1">
    <property type="nucleotide sequence ID" value="NZ_BOOU01000050.1"/>
</dbReference>
<dbReference type="Gene3D" id="3.30.470.20">
    <property type="entry name" value="ATP-grasp fold, B domain"/>
    <property type="match status" value="1"/>
</dbReference>
<accession>A0A919R7C0</accession>
<dbReference type="Gene3D" id="3.40.50.720">
    <property type="entry name" value="NAD(P)-binding Rossmann-like Domain"/>
    <property type="match status" value="1"/>
</dbReference>
<feature type="region of interest" description="Disordered" evidence="2">
    <location>
        <begin position="1"/>
        <end position="35"/>
    </location>
</feature>
<comment type="caution">
    <text evidence="4">The sequence shown here is derived from an EMBL/GenBank/DDBJ whole genome shotgun (WGS) entry which is preliminary data.</text>
</comment>
<feature type="domain" description="CoA-binding" evidence="3">
    <location>
        <begin position="44"/>
        <end position="138"/>
    </location>
</feature>
<dbReference type="SUPFAM" id="SSF56059">
    <property type="entry name" value="Glutathione synthetase ATP-binding domain-like"/>
    <property type="match status" value="1"/>
</dbReference>
<evidence type="ECO:0000259" key="3">
    <source>
        <dbReference type="SMART" id="SM00881"/>
    </source>
</evidence>
<feature type="region of interest" description="Disordered" evidence="2">
    <location>
        <begin position="506"/>
        <end position="532"/>
    </location>
</feature>
<dbReference type="GO" id="GO:0005524">
    <property type="term" value="F:ATP binding"/>
    <property type="evidence" value="ECO:0007669"/>
    <property type="project" value="InterPro"/>
</dbReference>
<dbReference type="Gene3D" id="3.40.50.261">
    <property type="entry name" value="Succinyl-CoA synthetase domains"/>
    <property type="match status" value="2"/>
</dbReference>
<feature type="compositionally biased region" description="Low complexity" evidence="2">
    <location>
        <begin position="506"/>
        <end position="529"/>
    </location>
</feature>
<dbReference type="InterPro" id="IPR032875">
    <property type="entry name" value="Succ_CoA_lig_flav_dom"/>
</dbReference>
<dbReference type="EMBL" id="BOOU01000050">
    <property type="protein sequence ID" value="GII78560.1"/>
    <property type="molecule type" value="Genomic_DNA"/>
</dbReference>
<evidence type="ECO:0000313" key="5">
    <source>
        <dbReference type="Proteomes" id="UP000655287"/>
    </source>
</evidence>
<dbReference type="Pfam" id="PF13549">
    <property type="entry name" value="ATP-grasp_5"/>
    <property type="match status" value="1"/>
</dbReference>
<dbReference type="PANTHER" id="PTHR42793:SF4">
    <property type="entry name" value="BLL6376 PROTEIN"/>
    <property type="match status" value="1"/>
</dbReference>
<sequence length="761" mass="76933">MPAPPSRPASPPDARGPAPDARPAAGAAAWPGAGPDASPDLAPLFRPRSVALVGATERSMWSVNTFANLRHHSPDIAVHCVNPRRDRVHGVRSAPSLAAIGEPVDLAYIMSPRDTVPRVLREAAGCGAGAAIVLTAGFGETPDGRAAQRELVEVAAETGIRVLGPNGNGFVDVAGGVVPFGLRLPPLPAPGRASFVLQSGGLMKPLLCLARSWGVGVGLLANTGNEAVLSCTDVARYLVERAETGAVGLFLEAFRDPAAFRALAHRAVELDRPLVVLPVGRSEAARSAAMSHTGALTGDSAVTSAVLRGLGVVEVTSLEELLATTDLLARGLRPGGGRLAVVSASGGSCELLADQAAEQGLTLPPLPPAAVRGLTAILPEFAHVANPLDVTGYATVDPALPARAAEVVGRAGAGRFDLMLFQAFVSPPGSPSAADRAHFAGLAGTLHALPMPAVLQDEVAVGLGDFARELFAELDLVRLPGIEVGLRAVAGAVRYTARRRRLVTGPGAEAAAGTGSRTEAGADPPAGRAPLPPGPWSEAVALGLLARGGVPVVPHRLAGGVAAAVAAAREIGGRVVLKICSPDIAHKSDIGGVVLGVQGDVAVADAYAALMSAAAARAPAARIDGVLVTAFRPGGLELIAGVRRDRVWGPVLVLGFGGVLVEVLADVAIRPLPVGTPEVLEMLGELRGAALLRGARGAPDADAGAIAEAVRALAGTALSWGDGWESVEVNPLRVDGTVVEALDALLAAAPGGSPKISGRAR</sequence>
<dbReference type="PANTHER" id="PTHR42793">
    <property type="entry name" value="COA BINDING DOMAIN CONTAINING PROTEIN"/>
    <property type="match status" value="1"/>
</dbReference>